<evidence type="ECO:0000313" key="2">
    <source>
        <dbReference type="Proteomes" id="UP000009168"/>
    </source>
</evidence>
<dbReference type="AlphaFoldDB" id="W7XCP2"/>
<name>W7XCP2_TETTS</name>
<dbReference type="RefSeq" id="XP_012655901.1">
    <property type="nucleotide sequence ID" value="XM_012800447.1"/>
</dbReference>
<accession>W7XCP2</accession>
<proteinExistence type="predicted"/>
<dbReference type="InParanoid" id="W7XCP2"/>
<sequence>MKSSAQYRLANLMGLTDSFKKEQVSCSKICQKIFIQVVFCKLKIC</sequence>
<protein>
    <submittedName>
        <fullName evidence="1">Uncharacterized protein</fullName>
    </submittedName>
</protein>
<dbReference type="KEGG" id="tet:TTHERM_001049258"/>
<dbReference type="EMBL" id="GG662375">
    <property type="protein sequence ID" value="EWS71556.1"/>
    <property type="molecule type" value="Genomic_DNA"/>
</dbReference>
<dbReference type="GeneID" id="24441551"/>
<keyword evidence="2" id="KW-1185">Reference proteome</keyword>
<dbReference type="Proteomes" id="UP000009168">
    <property type="component" value="Unassembled WGS sequence"/>
</dbReference>
<organism evidence="1 2">
    <name type="scientific">Tetrahymena thermophila (strain SB210)</name>
    <dbReference type="NCBI Taxonomy" id="312017"/>
    <lineage>
        <taxon>Eukaryota</taxon>
        <taxon>Sar</taxon>
        <taxon>Alveolata</taxon>
        <taxon>Ciliophora</taxon>
        <taxon>Intramacronucleata</taxon>
        <taxon>Oligohymenophorea</taxon>
        <taxon>Hymenostomatida</taxon>
        <taxon>Tetrahymenina</taxon>
        <taxon>Tetrahymenidae</taxon>
        <taxon>Tetrahymena</taxon>
    </lineage>
</organism>
<reference evidence="2" key="1">
    <citation type="journal article" date="2006" name="PLoS Biol.">
        <title>Macronuclear genome sequence of the ciliate Tetrahymena thermophila, a model eukaryote.</title>
        <authorList>
            <person name="Eisen J.A."/>
            <person name="Coyne R.S."/>
            <person name="Wu M."/>
            <person name="Wu D."/>
            <person name="Thiagarajan M."/>
            <person name="Wortman J.R."/>
            <person name="Badger J.H."/>
            <person name="Ren Q."/>
            <person name="Amedeo P."/>
            <person name="Jones K.M."/>
            <person name="Tallon L.J."/>
            <person name="Delcher A.L."/>
            <person name="Salzberg S.L."/>
            <person name="Silva J.C."/>
            <person name="Haas B.J."/>
            <person name="Majoros W.H."/>
            <person name="Farzad M."/>
            <person name="Carlton J.M."/>
            <person name="Smith R.K. Jr."/>
            <person name="Garg J."/>
            <person name="Pearlman R.E."/>
            <person name="Karrer K.M."/>
            <person name="Sun L."/>
            <person name="Manning G."/>
            <person name="Elde N.C."/>
            <person name="Turkewitz A.P."/>
            <person name="Asai D.J."/>
            <person name="Wilkes D.E."/>
            <person name="Wang Y."/>
            <person name="Cai H."/>
            <person name="Collins K."/>
            <person name="Stewart B.A."/>
            <person name="Lee S.R."/>
            <person name="Wilamowska K."/>
            <person name="Weinberg Z."/>
            <person name="Ruzzo W.L."/>
            <person name="Wloga D."/>
            <person name="Gaertig J."/>
            <person name="Frankel J."/>
            <person name="Tsao C.-C."/>
            <person name="Gorovsky M.A."/>
            <person name="Keeling P.J."/>
            <person name="Waller R.F."/>
            <person name="Patron N.J."/>
            <person name="Cherry J.M."/>
            <person name="Stover N.A."/>
            <person name="Krieger C.J."/>
            <person name="del Toro C."/>
            <person name="Ryder H.F."/>
            <person name="Williamson S.C."/>
            <person name="Barbeau R.A."/>
            <person name="Hamilton E.P."/>
            <person name="Orias E."/>
        </authorList>
    </citation>
    <scope>NUCLEOTIDE SEQUENCE [LARGE SCALE GENOMIC DNA]</scope>
    <source>
        <strain evidence="2">SB210</strain>
    </source>
</reference>
<gene>
    <name evidence="1" type="ORF">TTHERM_001049258</name>
</gene>
<evidence type="ECO:0000313" key="1">
    <source>
        <dbReference type="EMBL" id="EWS71556.1"/>
    </source>
</evidence>